<dbReference type="GO" id="GO:0034045">
    <property type="term" value="C:phagophore assembly site membrane"/>
    <property type="evidence" value="ECO:0007669"/>
    <property type="project" value="TreeGrafter"/>
</dbReference>
<dbReference type="WBParaSite" id="TCONS_00001030.p1">
    <property type="protein sequence ID" value="TCONS_00001030.p1"/>
    <property type="gene ID" value="XLOC_000974"/>
</dbReference>
<protein>
    <recommendedName>
        <fullName evidence="4">Ubiquitin-like protein ATG12</fullName>
    </recommendedName>
</protein>
<dbReference type="Proteomes" id="UP000035681">
    <property type="component" value="Unplaced"/>
</dbReference>
<dbReference type="Gene3D" id="3.10.20.90">
    <property type="entry name" value="Phosphatidylinositol 3-kinase Catalytic Subunit, Chain A, domain 1"/>
    <property type="match status" value="1"/>
</dbReference>
<dbReference type="GO" id="GO:0000045">
    <property type="term" value="P:autophagosome assembly"/>
    <property type="evidence" value="ECO:0007669"/>
    <property type="project" value="InterPro"/>
</dbReference>
<comment type="subunit">
    <text evidence="4">Forms a conjugate with ATG5.</text>
</comment>
<dbReference type="InterPro" id="IPR029071">
    <property type="entry name" value="Ubiquitin-like_domsf"/>
</dbReference>
<keyword evidence="2 4" id="KW-0833">Ubl conjugation pathway</keyword>
<dbReference type="PANTHER" id="PTHR13385">
    <property type="entry name" value="AUTOPHAGY PROTEIN 12"/>
    <property type="match status" value="1"/>
</dbReference>
<evidence type="ECO:0000313" key="7">
    <source>
        <dbReference type="WBParaSite" id="SSTP_0000610100.1"/>
    </source>
</evidence>
<dbReference type="WBParaSite" id="SSTP_0000610100.1">
    <property type="protein sequence ID" value="SSTP_0000610100.1"/>
    <property type="gene ID" value="SSTP_0000610100"/>
</dbReference>
<dbReference type="GO" id="GO:0034274">
    <property type="term" value="C:Atg12-Atg5-Atg16 complex"/>
    <property type="evidence" value="ECO:0007669"/>
    <property type="project" value="TreeGrafter"/>
</dbReference>
<evidence type="ECO:0000256" key="4">
    <source>
        <dbReference type="RuleBase" id="RU361201"/>
    </source>
</evidence>
<reference evidence="7" key="1">
    <citation type="submission" date="2015-08" db="UniProtKB">
        <authorList>
            <consortium name="WormBaseParasite"/>
        </authorList>
    </citation>
    <scope>IDENTIFICATION</scope>
</reference>
<comment type="function">
    <text evidence="4">Ubiquitin-like protein involved in autophagic vesicle formation.</text>
</comment>
<proteinExistence type="inferred from homology"/>
<sequence length="132" mass="14843">MNVEDNKNSPDTTSENDSKSDTNVGEDSINKEKSIEQKEEKDLDIVVVTLMNTPGVPSLKTKNRAVNKNMTFGELTRKVHKLLKLENEQTLFLYVNNAFSPTLDTTIENVINCFAPGENRLTIHYSINHAFG</sequence>
<organism evidence="7">
    <name type="scientific">Strongyloides stercoralis</name>
    <name type="common">Threadworm</name>
    <dbReference type="NCBI Taxonomy" id="6248"/>
    <lineage>
        <taxon>Eukaryota</taxon>
        <taxon>Metazoa</taxon>
        <taxon>Ecdysozoa</taxon>
        <taxon>Nematoda</taxon>
        <taxon>Chromadorea</taxon>
        <taxon>Rhabditida</taxon>
        <taxon>Tylenchina</taxon>
        <taxon>Panagrolaimomorpha</taxon>
        <taxon>Strongyloidoidea</taxon>
        <taxon>Strongyloididae</taxon>
        <taxon>Strongyloides</taxon>
    </lineage>
</organism>
<dbReference type="GO" id="GO:0034727">
    <property type="term" value="P:piecemeal microautophagy of the nucleus"/>
    <property type="evidence" value="ECO:0007669"/>
    <property type="project" value="TreeGrafter"/>
</dbReference>
<keyword evidence="6" id="KW-1185">Reference proteome</keyword>
<keyword evidence="1 4" id="KW-1017">Isopeptide bond</keyword>
<dbReference type="GO" id="GO:0000421">
    <property type="term" value="C:autophagosome membrane"/>
    <property type="evidence" value="ECO:0007669"/>
    <property type="project" value="TreeGrafter"/>
</dbReference>
<evidence type="ECO:0000256" key="2">
    <source>
        <dbReference type="ARBA" id="ARBA00022786"/>
    </source>
</evidence>
<dbReference type="GO" id="GO:0097352">
    <property type="term" value="P:autophagosome maturation"/>
    <property type="evidence" value="ECO:0007669"/>
    <property type="project" value="TreeGrafter"/>
</dbReference>
<name>A0A0K0E9B8_STRER</name>
<evidence type="ECO:0000256" key="5">
    <source>
        <dbReference type="SAM" id="MobiDB-lite"/>
    </source>
</evidence>
<dbReference type="AlphaFoldDB" id="A0A0K0E9B8"/>
<dbReference type="STRING" id="6248.A0A0K0E9B8"/>
<dbReference type="GO" id="GO:0019776">
    <property type="term" value="F:Atg8-family ligase activity"/>
    <property type="evidence" value="ECO:0007669"/>
    <property type="project" value="TreeGrafter"/>
</dbReference>
<feature type="region of interest" description="Disordered" evidence="5">
    <location>
        <begin position="1"/>
        <end position="36"/>
    </location>
</feature>
<dbReference type="Pfam" id="PF04110">
    <property type="entry name" value="APG12"/>
    <property type="match status" value="1"/>
</dbReference>
<evidence type="ECO:0000313" key="6">
    <source>
        <dbReference type="Proteomes" id="UP000035681"/>
    </source>
</evidence>
<dbReference type="InterPro" id="IPR007242">
    <property type="entry name" value="Atg12"/>
</dbReference>
<comment type="similarity">
    <text evidence="4">Belongs to the ATG12 family.</text>
</comment>
<dbReference type="GO" id="GO:0000422">
    <property type="term" value="P:autophagy of mitochondrion"/>
    <property type="evidence" value="ECO:0007669"/>
    <property type="project" value="TreeGrafter"/>
</dbReference>
<dbReference type="PANTHER" id="PTHR13385:SF0">
    <property type="entry name" value="UBIQUITIN-LIKE PROTEIN ATG12"/>
    <property type="match status" value="1"/>
</dbReference>
<evidence type="ECO:0000256" key="1">
    <source>
        <dbReference type="ARBA" id="ARBA00022499"/>
    </source>
</evidence>
<dbReference type="GO" id="GO:0061723">
    <property type="term" value="P:glycophagy"/>
    <property type="evidence" value="ECO:0007669"/>
    <property type="project" value="TreeGrafter"/>
</dbReference>
<dbReference type="SUPFAM" id="SSF54236">
    <property type="entry name" value="Ubiquitin-like"/>
    <property type="match status" value="1"/>
</dbReference>
<keyword evidence="3 4" id="KW-0072">Autophagy</keyword>
<feature type="compositionally biased region" description="Polar residues" evidence="5">
    <location>
        <begin position="9"/>
        <end position="25"/>
    </location>
</feature>
<evidence type="ECO:0000256" key="3">
    <source>
        <dbReference type="ARBA" id="ARBA00023006"/>
    </source>
</evidence>
<accession>A0A0K0E9B8</accession>
<dbReference type="CDD" id="cd01612">
    <property type="entry name" value="Ubl_ATG12"/>
    <property type="match status" value="1"/>
</dbReference>